<dbReference type="GO" id="GO:0005524">
    <property type="term" value="F:ATP binding"/>
    <property type="evidence" value="ECO:0007669"/>
    <property type="project" value="UniProtKB-KW"/>
</dbReference>
<keyword evidence="15" id="KW-0234">DNA repair</keyword>
<accession>A0A0D2K2Z6</accession>
<feature type="region of interest" description="Disordered" evidence="20">
    <location>
        <begin position="283"/>
        <end position="316"/>
    </location>
</feature>
<comment type="catalytic activity">
    <reaction evidence="18">
        <text>ATP + H2O = ADP + phosphate + H(+)</text>
        <dbReference type="Rhea" id="RHEA:13065"/>
        <dbReference type="ChEBI" id="CHEBI:15377"/>
        <dbReference type="ChEBI" id="CHEBI:15378"/>
        <dbReference type="ChEBI" id="CHEBI:30616"/>
        <dbReference type="ChEBI" id="CHEBI:43474"/>
        <dbReference type="ChEBI" id="CHEBI:456216"/>
    </reaction>
</comment>
<feature type="compositionally biased region" description="Basic and acidic residues" evidence="20">
    <location>
        <begin position="293"/>
        <end position="316"/>
    </location>
</feature>
<evidence type="ECO:0000256" key="20">
    <source>
        <dbReference type="SAM" id="MobiDB-lite"/>
    </source>
</evidence>
<keyword evidence="17" id="KW-0469">Meiosis</keyword>
<dbReference type="GO" id="GO:0043047">
    <property type="term" value="F:single-stranded telomeric DNA binding"/>
    <property type="evidence" value="ECO:0007669"/>
    <property type="project" value="TreeGrafter"/>
</dbReference>
<keyword evidence="14 19" id="KW-0175">Coiled coil</keyword>
<feature type="coiled-coil region" evidence="19">
    <location>
        <begin position="216"/>
        <end position="243"/>
    </location>
</feature>
<evidence type="ECO:0000256" key="11">
    <source>
        <dbReference type="ARBA" id="ARBA00022833"/>
    </source>
</evidence>
<dbReference type="Gene3D" id="3.40.50.300">
    <property type="entry name" value="P-loop containing nucleotide triphosphate hydrolases"/>
    <property type="match status" value="1"/>
</dbReference>
<evidence type="ECO:0000256" key="4">
    <source>
        <dbReference type="ARBA" id="ARBA00009439"/>
    </source>
</evidence>
<sequence length="537" mass="60059">MAAAELDASSRLVGDLGWQAAALDRAVADLEKQVSEMERRAASSAASGRSVSDVDEDLSALENQRHHKEYDRDQLLKKQGRARDEVLAMSLALGDLRQRVAELREAAKRRADLQRRLEDIGQQQARPHSRQRHALPPISAQADAAAAIDAAGRDLAPLGASRDAAVEQRAAARAAAAQREGALDSQIREAVAARDQVAARCRPVDEYLSAGRSADLARTSGELDALNRRIEDAHKHTSELEAALQEKQGSIAEMSDTRRDIHAVLDSRRTEAKQRELEASLARLQEQKQQAHRTFEDKRRQRDDLRSSQDRVKGRLEVERQTMRQAEVELSQPMYNNIDLKTKMMMVEVSTTKLACDDLDKYHRALEKALLTFHTTKMADINRTVKELWQKTYRGQDIDYIQIKADADGARSYNYRVVMYSGGVELDMRGRCSAGQKVLASLIIRLALAETFCLNCGILALDEPTTNLDAANASALAEALRTVMATRRDQENFQLIVITHDETFASLIGTRQHAEFLWRVTKDEAQHSHVAQEDINE</sequence>
<dbReference type="GO" id="GO:0070192">
    <property type="term" value="P:chromosome organization involved in meiotic cell cycle"/>
    <property type="evidence" value="ECO:0007669"/>
    <property type="project" value="TreeGrafter"/>
</dbReference>
<dbReference type="PANTHER" id="PTHR18867:SF12">
    <property type="entry name" value="DNA REPAIR PROTEIN RAD50"/>
    <property type="match status" value="1"/>
</dbReference>
<dbReference type="Proteomes" id="UP000054498">
    <property type="component" value="Unassembled WGS sequence"/>
</dbReference>
<keyword evidence="13" id="KW-0460">Magnesium</keyword>
<dbReference type="KEGG" id="mng:MNEG_3060"/>
<dbReference type="GO" id="GO:0007004">
    <property type="term" value="P:telomere maintenance via telomerase"/>
    <property type="evidence" value="ECO:0007669"/>
    <property type="project" value="TreeGrafter"/>
</dbReference>
<evidence type="ECO:0000256" key="9">
    <source>
        <dbReference type="ARBA" id="ARBA00022763"/>
    </source>
</evidence>
<evidence type="ECO:0000256" key="18">
    <source>
        <dbReference type="ARBA" id="ARBA00049360"/>
    </source>
</evidence>
<dbReference type="AlphaFoldDB" id="A0A0D2K2Z6"/>
<keyword evidence="11" id="KW-0862">Zinc</keyword>
<evidence type="ECO:0000256" key="19">
    <source>
        <dbReference type="SAM" id="Coils"/>
    </source>
</evidence>
<feature type="coiled-coil region" evidence="19">
    <location>
        <begin position="96"/>
        <end position="123"/>
    </location>
</feature>
<evidence type="ECO:0000313" key="21">
    <source>
        <dbReference type="EMBL" id="KIZ04903.1"/>
    </source>
</evidence>
<evidence type="ECO:0000256" key="10">
    <source>
        <dbReference type="ARBA" id="ARBA00022801"/>
    </source>
</evidence>
<comment type="similarity">
    <text evidence="4">Belongs to the SMC family. RAD50 subfamily.</text>
</comment>
<dbReference type="GO" id="GO:0030870">
    <property type="term" value="C:Mre11 complex"/>
    <property type="evidence" value="ECO:0007669"/>
    <property type="project" value="UniProtKB-ARBA"/>
</dbReference>
<dbReference type="GO" id="GO:0006302">
    <property type="term" value="P:double-strand break repair"/>
    <property type="evidence" value="ECO:0007669"/>
    <property type="project" value="UniProtKB-ARBA"/>
</dbReference>
<keyword evidence="6" id="KW-0158">Chromosome</keyword>
<evidence type="ECO:0000256" key="16">
    <source>
        <dbReference type="ARBA" id="ARBA00023242"/>
    </source>
</evidence>
<keyword evidence="10 21" id="KW-0378">Hydrolase</keyword>
<dbReference type="PANTHER" id="PTHR18867">
    <property type="entry name" value="RAD50"/>
    <property type="match status" value="1"/>
</dbReference>
<dbReference type="OrthoDB" id="18797at2759"/>
<feature type="region of interest" description="Disordered" evidence="20">
    <location>
        <begin position="36"/>
        <end position="55"/>
    </location>
</feature>
<dbReference type="Pfam" id="PF13558">
    <property type="entry name" value="SbcC_Walker_B"/>
    <property type="match status" value="1"/>
</dbReference>
<keyword evidence="16" id="KW-0539">Nucleus</keyword>
<keyword evidence="12" id="KW-0067">ATP-binding</keyword>
<evidence type="ECO:0000256" key="1">
    <source>
        <dbReference type="ARBA" id="ARBA00001947"/>
    </source>
</evidence>
<organism evidence="21 22">
    <name type="scientific">Monoraphidium neglectum</name>
    <dbReference type="NCBI Taxonomy" id="145388"/>
    <lineage>
        <taxon>Eukaryota</taxon>
        <taxon>Viridiplantae</taxon>
        <taxon>Chlorophyta</taxon>
        <taxon>core chlorophytes</taxon>
        <taxon>Chlorophyceae</taxon>
        <taxon>CS clade</taxon>
        <taxon>Sphaeropleales</taxon>
        <taxon>Selenastraceae</taxon>
        <taxon>Monoraphidium</taxon>
    </lineage>
</organism>
<proteinExistence type="inferred from homology"/>
<dbReference type="RefSeq" id="XP_013903922.1">
    <property type="nucleotide sequence ID" value="XM_014048468.1"/>
</dbReference>
<evidence type="ECO:0000256" key="15">
    <source>
        <dbReference type="ARBA" id="ARBA00023204"/>
    </source>
</evidence>
<evidence type="ECO:0000256" key="3">
    <source>
        <dbReference type="ARBA" id="ARBA00004286"/>
    </source>
</evidence>
<reference evidence="21 22" key="1">
    <citation type="journal article" date="2013" name="BMC Genomics">
        <title>Reconstruction of the lipid metabolism for the microalga Monoraphidium neglectum from its genome sequence reveals characteristics suitable for biofuel production.</title>
        <authorList>
            <person name="Bogen C."/>
            <person name="Al-Dilaimi A."/>
            <person name="Albersmeier A."/>
            <person name="Wichmann J."/>
            <person name="Grundmann M."/>
            <person name="Rupp O."/>
            <person name="Lauersen K.J."/>
            <person name="Blifernez-Klassen O."/>
            <person name="Kalinowski J."/>
            <person name="Goesmann A."/>
            <person name="Mussgnug J.H."/>
            <person name="Kruse O."/>
        </authorList>
    </citation>
    <scope>NUCLEOTIDE SEQUENCE [LARGE SCALE GENOMIC DNA]</scope>
    <source>
        <strain evidence="21 22">SAG 48.87</strain>
    </source>
</reference>
<dbReference type="FunFam" id="3.40.50.300:FF:000593">
    <property type="entry name" value="DNA repair protein RAD50"/>
    <property type="match status" value="1"/>
</dbReference>
<evidence type="ECO:0000256" key="12">
    <source>
        <dbReference type="ARBA" id="ARBA00022840"/>
    </source>
</evidence>
<comment type="subcellular location">
    <subcellularLocation>
        <location evidence="3">Chromosome</location>
    </subcellularLocation>
    <subcellularLocation>
        <location evidence="2">Nucleus</location>
    </subcellularLocation>
</comment>
<keyword evidence="9" id="KW-0227">DNA damage</keyword>
<dbReference type="InterPro" id="IPR027417">
    <property type="entry name" value="P-loop_NTPase"/>
</dbReference>
<keyword evidence="8" id="KW-0547">Nucleotide-binding</keyword>
<evidence type="ECO:0000313" key="22">
    <source>
        <dbReference type="Proteomes" id="UP000054498"/>
    </source>
</evidence>
<evidence type="ECO:0000256" key="8">
    <source>
        <dbReference type="ARBA" id="ARBA00022741"/>
    </source>
</evidence>
<keyword evidence="7" id="KW-0479">Metal-binding</keyword>
<dbReference type="GO" id="GO:0000722">
    <property type="term" value="P:telomere maintenance via recombination"/>
    <property type="evidence" value="ECO:0007669"/>
    <property type="project" value="UniProtKB-ARBA"/>
</dbReference>
<gene>
    <name evidence="21" type="ORF">MNEG_3060</name>
</gene>
<dbReference type="SUPFAM" id="SSF52540">
    <property type="entry name" value="P-loop containing nucleoside triphosphate hydrolases"/>
    <property type="match status" value="1"/>
</dbReference>
<protein>
    <recommendedName>
        <fullName evidence="5">DNA repair protein RAD50</fullName>
    </recommendedName>
</protein>
<dbReference type="GO" id="GO:0000794">
    <property type="term" value="C:condensed nuclear chromosome"/>
    <property type="evidence" value="ECO:0007669"/>
    <property type="project" value="TreeGrafter"/>
</dbReference>
<evidence type="ECO:0000256" key="7">
    <source>
        <dbReference type="ARBA" id="ARBA00022723"/>
    </source>
</evidence>
<name>A0A0D2K2Z6_9CHLO</name>
<evidence type="ECO:0000256" key="13">
    <source>
        <dbReference type="ARBA" id="ARBA00022842"/>
    </source>
</evidence>
<dbReference type="GeneID" id="25735938"/>
<evidence type="ECO:0000256" key="5">
    <source>
        <dbReference type="ARBA" id="ARBA00017893"/>
    </source>
</evidence>
<evidence type="ECO:0000256" key="14">
    <source>
        <dbReference type="ARBA" id="ARBA00023054"/>
    </source>
</evidence>
<comment type="cofactor">
    <cofactor evidence="1">
        <name>Zn(2+)</name>
        <dbReference type="ChEBI" id="CHEBI:29105"/>
    </cofactor>
</comment>
<dbReference type="GO" id="GO:0051880">
    <property type="term" value="F:G-quadruplex DNA binding"/>
    <property type="evidence" value="ECO:0007669"/>
    <property type="project" value="TreeGrafter"/>
</dbReference>
<evidence type="ECO:0000256" key="6">
    <source>
        <dbReference type="ARBA" id="ARBA00022454"/>
    </source>
</evidence>
<dbReference type="STRING" id="145388.A0A0D2K2Z6"/>
<dbReference type="GO" id="GO:0046872">
    <property type="term" value="F:metal ion binding"/>
    <property type="evidence" value="ECO:0007669"/>
    <property type="project" value="UniProtKB-KW"/>
</dbReference>
<evidence type="ECO:0000256" key="17">
    <source>
        <dbReference type="ARBA" id="ARBA00023254"/>
    </source>
</evidence>
<evidence type="ECO:0000256" key="2">
    <source>
        <dbReference type="ARBA" id="ARBA00004123"/>
    </source>
</evidence>
<dbReference type="GO" id="GO:0016887">
    <property type="term" value="F:ATP hydrolysis activity"/>
    <property type="evidence" value="ECO:0007669"/>
    <property type="project" value="RHEA"/>
</dbReference>
<keyword evidence="22" id="KW-1185">Reference proteome</keyword>
<dbReference type="EMBL" id="KK100589">
    <property type="protein sequence ID" value="KIZ04903.1"/>
    <property type="molecule type" value="Genomic_DNA"/>
</dbReference>
<dbReference type="GO" id="GO:0003691">
    <property type="term" value="F:double-stranded telomeric DNA binding"/>
    <property type="evidence" value="ECO:0007669"/>
    <property type="project" value="TreeGrafter"/>
</dbReference>